<dbReference type="GO" id="GO:0009007">
    <property type="term" value="F:site-specific DNA-methyltransferase (adenine-specific) activity"/>
    <property type="evidence" value="ECO:0007669"/>
    <property type="project" value="UniProtKB-EC"/>
</dbReference>
<accession>A0A160JF20</accession>
<reference evidence="11 12" key="1">
    <citation type="journal article" date="2013" name="Int. J. Syst. Evol. Microbiol.">
        <title>Azospirillum humicireducens sp. nov., a nitrogen-fixing bacterium isolated from a microbial fuel cell.</title>
        <authorList>
            <person name="Zhou S."/>
            <person name="Han L."/>
            <person name="Wang Y."/>
            <person name="Yang G."/>
            <person name="Zhuang L."/>
            <person name="Hu P."/>
        </authorList>
    </citation>
    <scope>NUCLEOTIDE SEQUENCE [LARGE SCALE GENOMIC DNA]</scope>
    <source>
        <strain evidence="11 12">SgZ-5</strain>
    </source>
</reference>
<organism evidence="11 12">
    <name type="scientific">Azospirillum humicireducens</name>
    <dbReference type="NCBI Taxonomy" id="1226968"/>
    <lineage>
        <taxon>Bacteria</taxon>
        <taxon>Pseudomonadati</taxon>
        <taxon>Pseudomonadota</taxon>
        <taxon>Alphaproteobacteria</taxon>
        <taxon>Rhodospirillales</taxon>
        <taxon>Azospirillaceae</taxon>
        <taxon>Azospirillum</taxon>
    </lineage>
</organism>
<evidence type="ECO:0000259" key="10">
    <source>
        <dbReference type="Pfam" id="PF12161"/>
    </source>
</evidence>
<evidence type="ECO:0000256" key="7">
    <source>
        <dbReference type="ARBA" id="ARBA00047942"/>
    </source>
</evidence>
<name>A0A160JF20_9PROT</name>
<feature type="coiled-coil region" evidence="8">
    <location>
        <begin position="473"/>
        <end position="500"/>
    </location>
</feature>
<dbReference type="InterPro" id="IPR029063">
    <property type="entry name" value="SAM-dependent_MTases_sf"/>
</dbReference>
<dbReference type="GO" id="GO:0009307">
    <property type="term" value="P:DNA restriction-modification system"/>
    <property type="evidence" value="ECO:0007669"/>
    <property type="project" value="UniProtKB-KW"/>
</dbReference>
<evidence type="ECO:0000256" key="6">
    <source>
        <dbReference type="ARBA" id="ARBA00022747"/>
    </source>
</evidence>
<dbReference type="InterPro" id="IPR051537">
    <property type="entry name" value="DNA_Adenine_Mtase"/>
</dbReference>
<gene>
    <name evidence="11" type="ORF">A6A40_03960</name>
</gene>
<keyword evidence="12" id="KW-1185">Reference proteome</keyword>
<keyword evidence="4 11" id="KW-0808">Transferase</keyword>
<dbReference type="InterPro" id="IPR038333">
    <property type="entry name" value="T1MK-like_N_sf"/>
</dbReference>
<dbReference type="EC" id="2.1.1.72" evidence="2"/>
<keyword evidence="3 11" id="KW-0489">Methyltransferase</keyword>
<dbReference type="RefSeq" id="WP_063634212.1">
    <property type="nucleotide sequence ID" value="NZ_CP015285.1"/>
</dbReference>
<evidence type="ECO:0000313" key="11">
    <source>
        <dbReference type="EMBL" id="ANC91124.1"/>
    </source>
</evidence>
<evidence type="ECO:0000256" key="3">
    <source>
        <dbReference type="ARBA" id="ARBA00022603"/>
    </source>
</evidence>
<evidence type="ECO:0000256" key="8">
    <source>
        <dbReference type="SAM" id="Coils"/>
    </source>
</evidence>
<dbReference type="InterPro" id="IPR003356">
    <property type="entry name" value="DNA_methylase_A-5"/>
</dbReference>
<dbReference type="Gene3D" id="3.40.50.150">
    <property type="entry name" value="Vaccinia Virus protein VP39"/>
    <property type="match status" value="1"/>
</dbReference>
<dbReference type="SUPFAM" id="SSF53335">
    <property type="entry name" value="S-adenosyl-L-methionine-dependent methyltransferases"/>
    <property type="match status" value="1"/>
</dbReference>
<dbReference type="InterPro" id="IPR022749">
    <property type="entry name" value="D12N6_MeTrfase_N"/>
</dbReference>
<dbReference type="Pfam" id="PF12161">
    <property type="entry name" value="HsdM_N"/>
    <property type="match status" value="1"/>
</dbReference>
<feature type="domain" description="N6 adenine-specific DNA methyltransferase N-terminal" evidence="10">
    <location>
        <begin position="8"/>
        <end position="139"/>
    </location>
</feature>
<dbReference type="GO" id="GO:0003677">
    <property type="term" value="F:DNA binding"/>
    <property type="evidence" value="ECO:0007669"/>
    <property type="project" value="InterPro"/>
</dbReference>
<keyword evidence="5" id="KW-0949">S-adenosyl-L-methionine</keyword>
<keyword evidence="8" id="KW-0175">Coiled coil</keyword>
<dbReference type="KEGG" id="ahu:A6A40_03960"/>
<evidence type="ECO:0000256" key="4">
    <source>
        <dbReference type="ARBA" id="ARBA00022679"/>
    </source>
</evidence>
<evidence type="ECO:0000313" key="12">
    <source>
        <dbReference type="Proteomes" id="UP000077405"/>
    </source>
</evidence>
<dbReference type="REBASE" id="145253">
    <property type="entry name" value="M.AhuZ5ORF3960P"/>
</dbReference>
<dbReference type="PANTHER" id="PTHR42933">
    <property type="entry name" value="SLR6095 PROTEIN"/>
    <property type="match status" value="1"/>
</dbReference>
<dbReference type="GO" id="GO:0032259">
    <property type="term" value="P:methylation"/>
    <property type="evidence" value="ECO:0007669"/>
    <property type="project" value="UniProtKB-KW"/>
</dbReference>
<evidence type="ECO:0000256" key="5">
    <source>
        <dbReference type="ARBA" id="ARBA00022691"/>
    </source>
</evidence>
<dbReference type="OrthoDB" id="9806213at2"/>
<evidence type="ECO:0000256" key="1">
    <source>
        <dbReference type="ARBA" id="ARBA00006594"/>
    </source>
</evidence>
<sequence length="505" mass="56504">MTLTSDRLNTHLWAAADILRGSIDSSDYKHYIFGFLFLKRLSDRFEEEAEALIAEGMESEIAWEDPDEHQFFVPKRARWPVLKTLTVDIGDELNKACGALEEANPVIDGVLRNINFLDESRLGEPKNREGVLARLIDHFSRISLRNADLAEPDMLGRAYEYLMEKFADDAGKKGGEFYTPYTVVHLLVELLDPQEGMRVCDPTCGSGGMLIQSAEHVLRRKGRLLGGGEPLNLTLHGQEKNLGTWAIAKMNLLLHGLMDARIEKGDTIRNPRLLDADGNLMLYDRVIANPPFSLDQWGAEEAAKDPLKRFPYGLPPKNTGDFAFVQHMLATLNHNGVCGVVMPHGVLFRGSGDGRIREGILKHDLVEAVIGLPENLFAGTGIPAAILILNRAKAANRKKQVLFVHAAHCFDPRPKKNILADGHIRRIVDAFRAWTDEDRFCRVVPMAEIAENDYNLNISRYIDTLEPEEPIDVAAVLARLREVEAKRDEAAARMDALLKEMGYVV</sequence>
<protein>
    <recommendedName>
        <fullName evidence="2">site-specific DNA-methyltransferase (adenine-specific)</fullName>
        <ecNumber evidence="2">2.1.1.72</ecNumber>
    </recommendedName>
</protein>
<feature type="domain" description="DNA methylase adenine-specific" evidence="9">
    <location>
        <begin position="152"/>
        <end position="468"/>
    </location>
</feature>
<keyword evidence="6" id="KW-0680">Restriction system</keyword>
<comment type="similarity">
    <text evidence="1">Belongs to the N(4)/N(6)-methyltransferase family.</text>
</comment>
<evidence type="ECO:0000256" key="2">
    <source>
        <dbReference type="ARBA" id="ARBA00011900"/>
    </source>
</evidence>
<dbReference type="PRINTS" id="PR00507">
    <property type="entry name" value="N12N6MTFRASE"/>
</dbReference>
<dbReference type="Proteomes" id="UP000077405">
    <property type="component" value="Chromosome"/>
</dbReference>
<comment type="catalytic activity">
    <reaction evidence="7">
        <text>a 2'-deoxyadenosine in DNA + S-adenosyl-L-methionine = an N(6)-methyl-2'-deoxyadenosine in DNA + S-adenosyl-L-homocysteine + H(+)</text>
        <dbReference type="Rhea" id="RHEA:15197"/>
        <dbReference type="Rhea" id="RHEA-COMP:12418"/>
        <dbReference type="Rhea" id="RHEA-COMP:12419"/>
        <dbReference type="ChEBI" id="CHEBI:15378"/>
        <dbReference type="ChEBI" id="CHEBI:57856"/>
        <dbReference type="ChEBI" id="CHEBI:59789"/>
        <dbReference type="ChEBI" id="CHEBI:90615"/>
        <dbReference type="ChEBI" id="CHEBI:90616"/>
        <dbReference type="EC" id="2.1.1.72"/>
    </reaction>
</comment>
<dbReference type="GO" id="GO:0008170">
    <property type="term" value="F:N-methyltransferase activity"/>
    <property type="evidence" value="ECO:0007669"/>
    <property type="project" value="InterPro"/>
</dbReference>
<dbReference type="Pfam" id="PF02384">
    <property type="entry name" value="N6_Mtase"/>
    <property type="match status" value="1"/>
</dbReference>
<evidence type="ECO:0000259" key="9">
    <source>
        <dbReference type="Pfam" id="PF02384"/>
    </source>
</evidence>
<dbReference type="EMBL" id="CP015285">
    <property type="protein sequence ID" value="ANC91124.1"/>
    <property type="molecule type" value="Genomic_DNA"/>
</dbReference>
<proteinExistence type="inferred from homology"/>
<dbReference type="AlphaFoldDB" id="A0A160JF20"/>
<dbReference type="STRING" id="1226968.A6A40_03960"/>
<dbReference type="PANTHER" id="PTHR42933:SF3">
    <property type="entry name" value="TYPE I RESTRICTION ENZYME MJAVIII METHYLASE SUBUNIT"/>
    <property type="match status" value="1"/>
</dbReference>
<dbReference type="Gene3D" id="1.20.1260.30">
    <property type="match status" value="1"/>
</dbReference>